<evidence type="ECO:0000313" key="1">
    <source>
        <dbReference type="EMBL" id="TWB34046.1"/>
    </source>
</evidence>
<dbReference type="EMBL" id="VITR01000028">
    <property type="protein sequence ID" value="TWB34046.1"/>
    <property type="molecule type" value="Genomic_DNA"/>
</dbReference>
<name>A0A560GJE5_9PROT</name>
<evidence type="ECO:0008006" key="3">
    <source>
        <dbReference type="Google" id="ProtNLM"/>
    </source>
</evidence>
<sequence length="3656" mass="346148">MLANTTTGTITGIAGGGPAISNTGVINTIVNSTGGQILGFNGAAINNIGTIDQLNNAGTISDYVTAIRNNGGFINVLTNSGSIAATTAAIIGGSIGTLTNTGLINAGIAFDASIATLVNSGTVAGDIVNESNVALTIVGGTGTTVGTLKGAIGGGPGNPVVNFNSIGTIHSTFSNLVFAGGNLVLNDSVDATGHTVLNTGASLSVASTIAVTGDYSQSAGTLVIDSNGQMAVTGAATLNGSVTAALGEAGNYLAGAVDTLLSASTITGGATYGVATVTGLTASAVGSGNNLLLTIGNDYVGGTLGSLGNSGTISGVQYGLYVSSVGSLGTFVNSGLLSGGNSGGGVYVTGIIDTLVNDTVGAITGSSNGVHIEASGTIGTLTNSGSLSAGFGGAVANLGSIGLLANTGTGTITGGSAVQNLSGGTIGTLSNSGLIGSSYFAVRNYGSIGLLNNSGTVQGRNVAFLLDNGAAVGTLVNSGVMLGTSGSGSSAVYLAGSVGTLINSGLIQADKALNDFGMLGGLTNSGTIAGSIFLGGGTVVTVMGGTGATVGTLTGHDLTSQGHLTSSNDLVFAGGNLLLNDAVDITGNTLANTGASLTLTSIVSVTGAYNQGASGTLSVGTAGELVVSDAATVSGTVLTGLSAGANYTMGGRTLVAGGAGSSYTAALGDAVTGLAASAVGSGNNLLLTISNDYVGGTLGSLGNSGTISGVQYGLYVSSVGSLGTFVNSGLLSGGNSGGGVYVTGVIDTLVNDTVGAITGSSNGVHIEASGTIGTLTNSGSLSAGFGGAVANLGTIGLLANTGTGTITGGSAVQDLSGGTIGTLSNSGLIGSSFFAVRNYGSIGLLDNSGTVQGRNVAFLLDNGAAVGTLVNSGVMLGTSGSGSSAVYIAGSVGTLINSGLIQADKALNDFGMLGGLTNSGTIAGSIFLGGGTVVTVMGGAGATVGTLTGHDLTSQGHLTSSNDLVFAGGNLLLNDTVDITGNTLANMGASLTLTSIVTVTGNYSQSAGTLQLAGGANLSVTGAALLSGGTVLGSLSATGNYLAGQPEATLVAGGGGSTYTGVAVSAGSIAGLALAGSTSGTNLVIESTNDYVGALLATAGNGSAITAPTALYVSSTGTLGTFTNSGALAGGGNATGYGVFDAGTIGTLVNSGTIQGGAAALVIGASAQFGTLVNSGVIAGDIANNAARDLTILGGTSGTVGTLAGLSGRGTIASTLANVVFAGGGLLLDDAINVGSHTVVSNGATLAIGTLVSITGNYRQSGGTLTLNDPRVSTLSISGAATITNHANIRVVLDPTSNFTLGQKLTLVQGGLGSDYSSGGGFSWTPVGLTQGAALSTAILTWATPTFDEEVDLALVSNNDYVGTVLSSIGNTGSIGFNTGVYVNTLGNLGTLSNTGTIGATMGIVNLGTIGTIQNDGTITSASTAVGGTGAYGILSNSGTITGGILAVSVANRMDALVNRGLLTAGATAVGVVQVDGTLGTLSNSGRLLSSAGTQLAVHITGTGSLGTLVNSGTIAGDISNESAHALVIQGGAGTVVGTFSGFGGTIGTITSTGANVTLASGNLLLNDRVDVTGHTLVNSAAMVQLNSIVTVTGNYSQSDGGLLLTPGSGRLVVTGAASLTGGSIVASLSSTGNYLVGAIVGTLVTGNANSDFSGVQAQTGGLNLALQTGTVAGGGTISLRATAISDYVGGTLATLTNSGSLGSGVPIYVATSGRVGTVINSGTLTGGNPLDNEGVIDTLLNAAPGTIAGNFLGLSNHGSIGNLNNFGLISSTSLPALTNYGSIGNLNNSGTIQHGISSSGTISFLNNGVLIQGGISDSGSIGTLDNSGTITDGVQVNGTLALLTNTGHLSGGSTALSIGSGGTLGTLVNSGTVQGNIVNAGSRPLTIIGGTNTGLSGLLTGGTLTNVGTITNTAANLVFAGGFLSLNDNINVGSQTVVNSGADLTLGTQIAITGNYSQSGGELVVTQGAGLLSVSGVASVSGGNVVILLDDRGNYLVNTIVGTAVQGGVGSDYTGATVASTIGNLVLAGTTATIGGNVDLLLNPLSDYVGGTLATLNNTGTVSGVTIPLLVASSGSVGTLTNSALLSGRLYGVLNQGTIGQFDNAGTATGSIGLYNLGSIGTLLNTGALVDAPAPLAGGVNNGGTIATLDNQGIISGVPYGIYNSRTIGTLANSGTISGRTALFNRGTGTLGTISNSGLIAGNIVNLATQDLVFTGGTGGTVGTLTGTTQGTLGTLSNTLGNVVFVSGALALNDVVTVTGHTLVNSGAALTLGTVIGVTGAFSQSAGTLVLGAGAQLAVSGVASISGGTVLARLSDTGIYLAGGGATLVSGTAGSGYTGATVLTTGAAGLATAGTVSGTNLVLDFANDYVGAGIGTLANTISVSGVTHALHVAAGGSIGTLLNSGTLSGSAAALYIAGTVGLVANSGLIQGDIANAGGTLTITGGGFGTVGTLTGQPSGPGLAQGTIITSADLVFASGNLLLNDSINAGSNTVLNAGASLALPNTVTIAGSYRQTDGTLALNAGTSALTVSGAASIVGGTVQGSLDAGGNYTVGSASYTLVQGGAGSSYAGATVTSGVTGLIGGGATAGQNLLMTIANDYVGGTLASLSNSGTISVATGIFVAGTGSVGTLSNDGTLNGTWGVKNLGGMGTLLNTALISVVGTGITNLGSIGLLSNSGTLLADGTNGIVNIGSIGTLANSGRLINTQINAGSGTAAAVLNQSTIGVLSNSGLISGPVALENRGTIGLVVNSGTIAGDIRNDGATTLTIRGGGAGTVGTLTGYAGVGTLTSTGADVVLGGGNLLLNDQVDVGTGTLVNSGASVQIDTLISVTGNYSQAAGTLAVAYGGGQLAVSGAASLTGGTVVLSGLSSIANIMAGAGATVVAGSAGSTFTGLSYASGLTGLEVTGSVGGDSLYLVTLNDYIGGAEGTLLNSGSLIAGNAVYVAATGSVGTLSNTGTVQGSVVAVNNLGTIGTLVNAGLLAGATAVYNAVGATLGTLANSGTISGNIVNLSARDLVLTGGNAAAGTLAGGSISNTVSNLVFADGQVLLADAIDVGSHTVVNSGATLRLDTVVGIAGAYSQAAGTLALGTLGELAVSGAASISGGLVQVSLSSAVNYLANSLTTLVAGGAGSNYVGATITAAGTIDGLGLATTILGDNLVLAIANDYIGGTLATLTNSGLLTARTAVYIASGGSLGTLANSGVIQGNIVNASVNPLTIVGGAGTLAGTLIGAGGSIGTLSSAGADVVFAGGTTRLDDGINVASGTVLNIGGGTLRVGTLITIAGNYNQGTLGNGGTLSIGAGGGLVVTGAANVTAGGVQVGGYSVTGNYLMGSFSTLISGGMGSSYTATLVGAGITGLDLGGSVIGNALVATVGNDYIGGTLATLTNTGSIGGGSAVYVTASGSLGTLGNTGTLAGAIAGVANAGVIGTLVNSGLLTGGQTALVNSGSLGLVANSGIIAGGITNLSSQGLTLAGGAGGIVGTFTGLSGAVGTISSTLGNVTLASGTLLLNDMVNVGTAGGVLSNAGASVRLETLISVTGAYSQSAGTLVLASGAQLAVSGAASITGGTVVTTLSSAANYIAGQAGATLVAGGVGSNYTGISVSAGTIFGLAVGGTTSGTNLVVMAQNDYVGGSLASLGNTGSIGGVLYAAYVTFG</sequence>
<gene>
    <name evidence="1" type="ORF">FBZ90_1281</name>
</gene>
<feature type="non-terminal residue" evidence="1">
    <location>
        <position position="3656"/>
    </location>
</feature>
<reference evidence="1 2" key="1">
    <citation type="submission" date="2019-06" db="EMBL/GenBank/DDBJ databases">
        <title>Genomic Encyclopedia of Type Strains, Phase IV (KMG-V): Genome sequencing to study the core and pangenomes of soil and plant-associated prokaryotes.</title>
        <authorList>
            <person name="Whitman W."/>
        </authorList>
    </citation>
    <scope>NUCLEOTIDE SEQUENCE [LARGE SCALE GENOMIC DNA]</scope>
    <source>
        <strain evidence="1 2">BR 11622</strain>
    </source>
</reference>
<dbReference type="Proteomes" id="UP000315751">
    <property type="component" value="Unassembled WGS sequence"/>
</dbReference>
<evidence type="ECO:0000313" key="2">
    <source>
        <dbReference type="Proteomes" id="UP000315751"/>
    </source>
</evidence>
<comment type="caution">
    <text evidence="1">The sequence shown here is derived from an EMBL/GenBank/DDBJ whole genome shotgun (WGS) entry which is preliminary data.</text>
</comment>
<accession>A0A560GJE5</accession>
<keyword evidence="2" id="KW-1185">Reference proteome</keyword>
<protein>
    <recommendedName>
        <fullName evidence="3">Autotransporter domain-containing protein</fullName>
    </recommendedName>
</protein>
<proteinExistence type="predicted"/>
<organism evidence="1 2">
    <name type="scientific">Nitrospirillum amazonense</name>
    <dbReference type="NCBI Taxonomy" id="28077"/>
    <lineage>
        <taxon>Bacteria</taxon>
        <taxon>Pseudomonadati</taxon>
        <taxon>Pseudomonadota</taxon>
        <taxon>Alphaproteobacteria</taxon>
        <taxon>Rhodospirillales</taxon>
        <taxon>Azospirillaceae</taxon>
        <taxon>Nitrospirillum</taxon>
    </lineage>
</organism>